<comment type="caution">
    <text evidence="2">The sequence shown here is derived from an EMBL/GenBank/DDBJ whole genome shotgun (WGS) entry which is preliminary data.</text>
</comment>
<keyword evidence="1" id="KW-0812">Transmembrane</keyword>
<reference evidence="2 3" key="1">
    <citation type="submission" date="2021-11" db="EMBL/GenBank/DDBJ databases">
        <title>Draft genome sequence of Paenibacillus profundus YoMME, a new Gram-positive bacteria with exoelectrogenic properties.</title>
        <authorList>
            <person name="Hubenova Y."/>
            <person name="Hubenova E."/>
            <person name="Manasiev Y."/>
            <person name="Peykov S."/>
            <person name="Mitov M."/>
        </authorList>
    </citation>
    <scope>NUCLEOTIDE SEQUENCE [LARGE SCALE GENOMIC DNA]</scope>
    <source>
        <strain evidence="2 3">YoMME</strain>
    </source>
</reference>
<keyword evidence="3" id="KW-1185">Reference proteome</keyword>
<dbReference type="Proteomes" id="UP001199916">
    <property type="component" value="Unassembled WGS sequence"/>
</dbReference>
<name>A0ABS8YI20_9BACL</name>
<proteinExistence type="predicted"/>
<dbReference type="RefSeq" id="WP_233697756.1">
    <property type="nucleotide sequence ID" value="NZ_JAJNBZ010000015.1"/>
</dbReference>
<keyword evidence="1" id="KW-1133">Transmembrane helix</keyword>
<evidence type="ECO:0000256" key="1">
    <source>
        <dbReference type="SAM" id="Phobius"/>
    </source>
</evidence>
<keyword evidence="1" id="KW-0472">Membrane</keyword>
<dbReference type="EMBL" id="JAJNBZ010000015">
    <property type="protein sequence ID" value="MCE5171227.1"/>
    <property type="molecule type" value="Genomic_DNA"/>
</dbReference>
<protein>
    <submittedName>
        <fullName evidence="2">Uncharacterized protein</fullName>
    </submittedName>
</protein>
<evidence type="ECO:0000313" key="3">
    <source>
        <dbReference type="Proteomes" id="UP001199916"/>
    </source>
</evidence>
<sequence>MIADIWETKCSSLTIVSSFACIMFILPFAAHLPFYLFMVAVMVWSALS</sequence>
<feature type="transmembrane region" description="Helical" evidence="1">
    <location>
        <begin position="12"/>
        <end position="45"/>
    </location>
</feature>
<evidence type="ECO:0000313" key="2">
    <source>
        <dbReference type="EMBL" id="MCE5171227.1"/>
    </source>
</evidence>
<accession>A0ABS8YI20</accession>
<gene>
    <name evidence="2" type="ORF">LQV63_18160</name>
</gene>
<organism evidence="2 3">
    <name type="scientific">Paenibacillus profundus</name>
    <dbReference type="NCBI Taxonomy" id="1173085"/>
    <lineage>
        <taxon>Bacteria</taxon>
        <taxon>Bacillati</taxon>
        <taxon>Bacillota</taxon>
        <taxon>Bacilli</taxon>
        <taxon>Bacillales</taxon>
        <taxon>Paenibacillaceae</taxon>
        <taxon>Paenibacillus</taxon>
    </lineage>
</organism>